<dbReference type="Proteomes" id="UP000000845">
    <property type="component" value="Chromosome"/>
</dbReference>
<dbReference type="RefSeq" id="WP_012860268.1">
    <property type="nucleotide sequence ID" value="NC_013517.1"/>
</dbReference>
<dbReference type="AlphaFoldDB" id="D1AQY4"/>
<dbReference type="KEGG" id="str:Sterm_0800"/>
<keyword evidence="2" id="KW-1185">Reference proteome</keyword>
<accession>D1AQY4</accession>
<sequence>MKIENVEKIIKLNNKHEATKEIKGILKLAVTENTNMEIKLKGEYFNYTLNYEDLRLIDSKSEQETFLSKLLELSEAKIEEIEKEIKEI</sequence>
<name>D1AQY4_SEBTE</name>
<reference evidence="2" key="1">
    <citation type="submission" date="2009-09" db="EMBL/GenBank/DDBJ databases">
        <title>The complete chromosome of Sebaldella termitidis ATCC 33386.</title>
        <authorList>
            <consortium name="US DOE Joint Genome Institute (JGI-PGF)"/>
            <person name="Lucas S."/>
            <person name="Copeland A."/>
            <person name="Lapidus A."/>
            <person name="Glavina del Rio T."/>
            <person name="Dalin E."/>
            <person name="Tice H."/>
            <person name="Bruce D."/>
            <person name="Goodwin L."/>
            <person name="Pitluck S."/>
            <person name="Kyrpides N."/>
            <person name="Mavromatis K."/>
            <person name="Ivanova N."/>
            <person name="Mikhailova N."/>
            <person name="Sims D."/>
            <person name="Meincke L."/>
            <person name="Brettin T."/>
            <person name="Detter J.C."/>
            <person name="Han C."/>
            <person name="Larimer F."/>
            <person name="Land M."/>
            <person name="Hauser L."/>
            <person name="Markowitz V."/>
            <person name="Cheng J.F."/>
            <person name="Hugenholtz P."/>
            <person name="Woyke T."/>
            <person name="Wu D."/>
            <person name="Eisen J.A."/>
        </authorList>
    </citation>
    <scope>NUCLEOTIDE SEQUENCE [LARGE SCALE GENOMIC DNA]</scope>
    <source>
        <strain evidence="2">ATCC 33386 / NCTC 11300</strain>
    </source>
</reference>
<gene>
    <name evidence="1" type="ordered locus">Sterm_0800</name>
</gene>
<evidence type="ECO:0000313" key="1">
    <source>
        <dbReference type="EMBL" id="ACZ07672.1"/>
    </source>
</evidence>
<evidence type="ECO:0000313" key="2">
    <source>
        <dbReference type="Proteomes" id="UP000000845"/>
    </source>
</evidence>
<dbReference type="EMBL" id="CP001739">
    <property type="protein sequence ID" value="ACZ07672.1"/>
    <property type="molecule type" value="Genomic_DNA"/>
</dbReference>
<protein>
    <submittedName>
        <fullName evidence="1">Uncharacterized protein</fullName>
    </submittedName>
</protein>
<proteinExistence type="predicted"/>
<dbReference type="HOGENOM" id="CLU_2467239_0_0_0"/>
<dbReference type="STRING" id="526218.Sterm_0800"/>
<reference evidence="1 2" key="2">
    <citation type="journal article" date="2010" name="Stand. Genomic Sci.">
        <title>Complete genome sequence of Sebaldella termitidis type strain (NCTC 11300).</title>
        <authorList>
            <person name="Harmon-Smith M."/>
            <person name="Celia L."/>
            <person name="Chertkov O."/>
            <person name="Lapidus A."/>
            <person name="Copeland A."/>
            <person name="Glavina Del Rio T."/>
            <person name="Nolan M."/>
            <person name="Lucas S."/>
            <person name="Tice H."/>
            <person name="Cheng J.F."/>
            <person name="Han C."/>
            <person name="Detter J.C."/>
            <person name="Bruce D."/>
            <person name="Goodwin L."/>
            <person name="Pitluck S."/>
            <person name="Pati A."/>
            <person name="Liolios K."/>
            <person name="Ivanova N."/>
            <person name="Mavromatis K."/>
            <person name="Mikhailova N."/>
            <person name="Chen A."/>
            <person name="Palaniappan K."/>
            <person name="Land M."/>
            <person name="Hauser L."/>
            <person name="Chang Y.J."/>
            <person name="Jeffries C.D."/>
            <person name="Brettin T."/>
            <person name="Goker M."/>
            <person name="Beck B."/>
            <person name="Bristow J."/>
            <person name="Eisen J.A."/>
            <person name="Markowitz V."/>
            <person name="Hugenholtz P."/>
            <person name="Kyrpides N.C."/>
            <person name="Klenk H.P."/>
            <person name="Chen F."/>
        </authorList>
    </citation>
    <scope>NUCLEOTIDE SEQUENCE [LARGE SCALE GENOMIC DNA]</scope>
    <source>
        <strain evidence="2">ATCC 33386 / NCTC 11300</strain>
    </source>
</reference>
<organism evidence="1 2">
    <name type="scientific">Sebaldella termitidis (strain ATCC 33386 / NCTC 11300)</name>
    <dbReference type="NCBI Taxonomy" id="526218"/>
    <lineage>
        <taxon>Bacteria</taxon>
        <taxon>Fusobacteriati</taxon>
        <taxon>Fusobacteriota</taxon>
        <taxon>Fusobacteriia</taxon>
        <taxon>Fusobacteriales</taxon>
        <taxon>Leptotrichiaceae</taxon>
        <taxon>Sebaldella</taxon>
    </lineage>
</organism>